<dbReference type="OrthoDB" id="5915023at2"/>
<dbReference type="UniPathway" id="UPA00068">
    <property type="reaction ID" value="UER00107"/>
</dbReference>
<keyword evidence="12" id="KW-1185">Reference proteome</keyword>
<comment type="catalytic activity">
    <reaction evidence="8 9">
        <text>N-acetyl-L-glutamate + ATP = N-acetyl-L-glutamyl 5-phosphate + ADP</text>
        <dbReference type="Rhea" id="RHEA:14629"/>
        <dbReference type="ChEBI" id="CHEBI:30616"/>
        <dbReference type="ChEBI" id="CHEBI:44337"/>
        <dbReference type="ChEBI" id="CHEBI:57936"/>
        <dbReference type="ChEBI" id="CHEBI:456216"/>
        <dbReference type="EC" id="2.7.2.8"/>
    </reaction>
</comment>
<gene>
    <name evidence="9 11" type="primary">argB</name>
    <name evidence="11" type="ORF">DXV75_06800</name>
</gene>
<keyword evidence="4 9" id="KW-0808">Transferase</keyword>
<dbReference type="SUPFAM" id="SSF53633">
    <property type="entry name" value="Carbamate kinase-like"/>
    <property type="match status" value="1"/>
</dbReference>
<evidence type="ECO:0000256" key="4">
    <source>
        <dbReference type="ARBA" id="ARBA00022679"/>
    </source>
</evidence>
<dbReference type="InterPro" id="IPR037528">
    <property type="entry name" value="ArgB"/>
</dbReference>
<evidence type="ECO:0000313" key="12">
    <source>
        <dbReference type="Proteomes" id="UP000256561"/>
    </source>
</evidence>
<dbReference type="NCBIfam" id="TIGR00761">
    <property type="entry name" value="argB"/>
    <property type="match status" value="1"/>
</dbReference>
<dbReference type="AlphaFoldDB" id="A0A3D8MAY3"/>
<evidence type="ECO:0000256" key="7">
    <source>
        <dbReference type="ARBA" id="ARBA00022840"/>
    </source>
</evidence>
<feature type="binding site" evidence="9">
    <location>
        <begin position="42"/>
        <end position="43"/>
    </location>
    <ligand>
        <name>substrate</name>
    </ligand>
</feature>
<evidence type="ECO:0000313" key="11">
    <source>
        <dbReference type="EMBL" id="RDV26858.1"/>
    </source>
</evidence>
<sequence>MTLSPIVIKVGGALMEDAAATALLSEIKAVSANRPVVLVHGGGPLVESLMAALQLESKKIDGLRVTPDEHMPYICGALAGSANKALCGLAVSCQLTPVGLSLLDGNLVKCEAIDPIYGAVGTPQANNPALLELLMQQGMLPVISSIGCDSAGRLLNINADQAATVIAQLVNGELLLLSNVEGVLNQDKQLLGSLTAGQIEQLVCEQVITDGMKVKTDAALLAASTLQRPVTIASWAAPLSAILNEQTGTRIQPNTGPSGEAQ</sequence>
<protein>
    <recommendedName>
        <fullName evidence="9">Acetylglutamate kinase</fullName>
        <ecNumber evidence="9">2.7.2.8</ecNumber>
    </recommendedName>
    <alternativeName>
        <fullName evidence="9">N-acetyl-L-glutamate 5-phosphotransferase</fullName>
    </alternativeName>
    <alternativeName>
        <fullName evidence="9">NAG kinase</fullName>
        <shortName evidence="9">NAGK</shortName>
    </alternativeName>
</protein>
<evidence type="ECO:0000256" key="1">
    <source>
        <dbReference type="ARBA" id="ARBA00004828"/>
    </source>
</evidence>
<organism evidence="11 12">
    <name type="scientific">Alteromonas aestuariivivens</name>
    <dbReference type="NCBI Taxonomy" id="1938339"/>
    <lineage>
        <taxon>Bacteria</taxon>
        <taxon>Pseudomonadati</taxon>
        <taxon>Pseudomonadota</taxon>
        <taxon>Gammaproteobacteria</taxon>
        <taxon>Alteromonadales</taxon>
        <taxon>Alteromonadaceae</taxon>
        <taxon>Alteromonas/Salinimonas group</taxon>
        <taxon>Alteromonas</taxon>
    </lineage>
</organism>
<name>A0A3D8MAY3_9ALTE</name>
<keyword evidence="2 9" id="KW-0055">Arginine biosynthesis</keyword>
<dbReference type="InterPro" id="IPR036393">
    <property type="entry name" value="AceGlu_kinase-like_sf"/>
</dbReference>
<evidence type="ECO:0000259" key="10">
    <source>
        <dbReference type="Pfam" id="PF00696"/>
    </source>
</evidence>
<dbReference type="HAMAP" id="MF_00082">
    <property type="entry name" value="ArgB"/>
    <property type="match status" value="1"/>
</dbReference>
<feature type="binding site" evidence="9">
    <location>
        <position position="64"/>
    </location>
    <ligand>
        <name>substrate</name>
    </ligand>
</feature>
<comment type="function">
    <text evidence="9">Catalyzes the ATP-dependent phosphorylation of N-acetyl-L-glutamate.</text>
</comment>
<feature type="domain" description="Aspartate/glutamate/uridylate kinase" evidence="10">
    <location>
        <begin position="6"/>
        <end position="234"/>
    </location>
</feature>
<dbReference type="Pfam" id="PF00696">
    <property type="entry name" value="AA_kinase"/>
    <property type="match status" value="1"/>
</dbReference>
<feature type="site" description="Transition state stabilizer" evidence="9">
    <location>
        <position position="9"/>
    </location>
</feature>
<dbReference type="InterPro" id="IPR004662">
    <property type="entry name" value="AcgluKinase_fam"/>
</dbReference>
<proteinExistence type="inferred from homology"/>
<evidence type="ECO:0000256" key="8">
    <source>
        <dbReference type="ARBA" id="ARBA00048141"/>
    </source>
</evidence>
<reference evidence="12" key="1">
    <citation type="submission" date="2018-08" db="EMBL/GenBank/DDBJ databases">
        <authorList>
            <person name="Zhang J."/>
            <person name="Du Z.-J."/>
        </authorList>
    </citation>
    <scope>NUCLEOTIDE SEQUENCE [LARGE SCALE GENOMIC DNA]</scope>
    <source>
        <strain evidence="12">KCTC 52655</strain>
    </source>
</reference>
<feature type="site" description="Transition state stabilizer" evidence="9">
    <location>
        <position position="215"/>
    </location>
</feature>
<dbReference type="InterPro" id="IPR001048">
    <property type="entry name" value="Asp/Glu/Uridylate_kinase"/>
</dbReference>
<dbReference type="PANTHER" id="PTHR23342:SF0">
    <property type="entry name" value="N-ACETYLGLUTAMATE SYNTHASE, MITOCHONDRIAL"/>
    <property type="match status" value="1"/>
</dbReference>
<comment type="caution">
    <text evidence="11">The sequence shown here is derived from an EMBL/GenBank/DDBJ whole genome shotgun (WGS) entry which is preliminary data.</text>
</comment>
<dbReference type="PIRSF" id="PIRSF000728">
    <property type="entry name" value="NAGK"/>
    <property type="match status" value="1"/>
</dbReference>
<feature type="binding site" evidence="9">
    <location>
        <position position="156"/>
    </location>
    <ligand>
        <name>substrate</name>
    </ligand>
</feature>
<evidence type="ECO:0000256" key="6">
    <source>
        <dbReference type="ARBA" id="ARBA00022777"/>
    </source>
</evidence>
<dbReference type="GO" id="GO:0042450">
    <property type="term" value="P:L-arginine biosynthetic process via ornithine"/>
    <property type="evidence" value="ECO:0007669"/>
    <property type="project" value="UniProtKB-UniRule"/>
</dbReference>
<dbReference type="Proteomes" id="UP000256561">
    <property type="component" value="Unassembled WGS sequence"/>
</dbReference>
<dbReference type="EC" id="2.7.2.8" evidence="9"/>
<dbReference type="EMBL" id="QRHA01000004">
    <property type="protein sequence ID" value="RDV26858.1"/>
    <property type="molecule type" value="Genomic_DNA"/>
</dbReference>
<keyword evidence="7 9" id="KW-0067">ATP-binding</keyword>
<evidence type="ECO:0000256" key="3">
    <source>
        <dbReference type="ARBA" id="ARBA00022605"/>
    </source>
</evidence>
<dbReference type="GO" id="GO:0005737">
    <property type="term" value="C:cytoplasm"/>
    <property type="evidence" value="ECO:0007669"/>
    <property type="project" value="UniProtKB-SubCell"/>
</dbReference>
<accession>A0A3D8MAY3</accession>
<dbReference type="Gene3D" id="3.40.1160.10">
    <property type="entry name" value="Acetylglutamate kinase-like"/>
    <property type="match status" value="1"/>
</dbReference>
<comment type="similarity">
    <text evidence="9">Belongs to the acetylglutamate kinase family. ArgB subfamily.</text>
</comment>
<evidence type="ECO:0000256" key="9">
    <source>
        <dbReference type="HAMAP-Rule" id="MF_00082"/>
    </source>
</evidence>
<evidence type="ECO:0000256" key="2">
    <source>
        <dbReference type="ARBA" id="ARBA00022571"/>
    </source>
</evidence>
<dbReference type="GO" id="GO:0003991">
    <property type="term" value="F:acetylglutamate kinase activity"/>
    <property type="evidence" value="ECO:0007669"/>
    <property type="project" value="UniProtKB-UniRule"/>
</dbReference>
<comment type="subcellular location">
    <subcellularLocation>
        <location evidence="9">Cytoplasm</location>
    </subcellularLocation>
</comment>
<dbReference type="PANTHER" id="PTHR23342">
    <property type="entry name" value="N-ACETYLGLUTAMATE SYNTHASE"/>
    <property type="match status" value="1"/>
</dbReference>
<comment type="pathway">
    <text evidence="1 9">Amino-acid biosynthesis; L-arginine biosynthesis; N(2)-acetyl-L-ornithine from L-glutamate: step 2/4.</text>
</comment>
<dbReference type="GO" id="GO:0005524">
    <property type="term" value="F:ATP binding"/>
    <property type="evidence" value="ECO:0007669"/>
    <property type="project" value="UniProtKB-UniRule"/>
</dbReference>
<dbReference type="RefSeq" id="WP_115592809.1">
    <property type="nucleotide sequence ID" value="NZ_QRHA01000004.1"/>
</dbReference>
<keyword evidence="5 9" id="KW-0547">Nucleotide-binding</keyword>
<keyword evidence="9" id="KW-0963">Cytoplasm</keyword>
<keyword evidence="3 9" id="KW-0028">Amino-acid biosynthesis</keyword>
<keyword evidence="6 9" id="KW-0418">Kinase</keyword>
<evidence type="ECO:0000256" key="5">
    <source>
        <dbReference type="ARBA" id="ARBA00022741"/>
    </source>
</evidence>